<feature type="compositionally biased region" description="Low complexity" evidence="1">
    <location>
        <begin position="321"/>
        <end position="335"/>
    </location>
</feature>
<dbReference type="Pfam" id="PF20399">
    <property type="entry name" value="PH_20"/>
    <property type="match status" value="1"/>
</dbReference>
<evidence type="ECO:0000313" key="3">
    <source>
        <dbReference type="EMBL" id="QSL64798.1"/>
    </source>
</evidence>
<accession>A0A899G0C4</accession>
<gene>
    <name evidence="3" type="ORF">MERGE_002100</name>
</gene>
<dbReference type="InterPro" id="IPR001849">
    <property type="entry name" value="PH_domain"/>
</dbReference>
<dbReference type="PANTHER" id="PTHR31941">
    <property type="entry name" value="CYTOSKELETAL SIGNALING PROTEIN SLM1"/>
    <property type="match status" value="1"/>
</dbReference>
<feature type="region of interest" description="Disordered" evidence="1">
    <location>
        <begin position="312"/>
        <end position="335"/>
    </location>
</feature>
<feature type="compositionally biased region" description="Polar residues" evidence="1">
    <location>
        <begin position="373"/>
        <end position="384"/>
    </location>
</feature>
<keyword evidence="4" id="KW-1185">Reference proteome</keyword>
<evidence type="ECO:0000256" key="1">
    <source>
        <dbReference type="SAM" id="MobiDB-lite"/>
    </source>
</evidence>
<dbReference type="Gene3D" id="2.30.29.30">
    <property type="entry name" value="Pleckstrin-homology domain (PH domain)/Phosphotyrosine-binding domain (PTB)"/>
    <property type="match status" value="1"/>
</dbReference>
<dbReference type="EMBL" id="CP054534">
    <property type="protein sequence ID" value="QSL64798.1"/>
    <property type="molecule type" value="Genomic_DNA"/>
</dbReference>
<dbReference type="InterPro" id="IPR046869">
    <property type="entry name" value="SLM1/RGC1-like_PH"/>
</dbReference>
<dbReference type="InterPro" id="IPR011993">
    <property type="entry name" value="PH-like_dom_sf"/>
</dbReference>
<dbReference type="PANTHER" id="PTHR31941:SF16">
    <property type="entry name" value="PHOSPHATIDYLINOSITOL 4,5-BISPHOSPHATE-BINDING PROTEIN SLM1-RELATED"/>
    <property type="match status" value="1"/>
</dbReference>
<dbReference type="Proteomes" id="UP000663699">
    <property type="component" value="Chromosome 3"/>
</dbReference>
<dbReference type="AlphaFoldDB" id="A0A899G0C4"/>
<protein>
    <recommendedName>
        <fullName evidence="2">PH domain-containing protein</fullName>
    </recommendedName>
</protein>
<evidence type="ECO:0000313" key="4">
    <source>
        <dbReference type="Proteomes" id="UP000663699"/>
    </source>
</evidence>
<organism evidence="3 4">
    <name type="scientific">Pneumocystis wakefieldiae</name>
    <dbReference type="NCBI Taxonomy" id="38082"/>
    <lineage>
        <taxon>Eukaryota</taxon>
        <taxon>Fungi</taxon>
        <taxon>Dikarya</taxon>
        <taxon>Ascomycota</taxon>
        <taxon>Taphrinomycotina</taxon>
        <taxon>Pneumocystomycetes</taxon>
        <taxon>Pneumocystaceae</taxon>
        <taxon>Pneumocystis</taxon>
    </lineage>
</organism>
<feature type="compositionally biased region" description="Basic and acidic residues" evidence="1">
    <location>
        <begin position="443"/>
        <end position="460"/>
    </location>
</feature>
<feature type="compositionally biased region" description="Basic and acidic residues" evidence="1">
    <location>
        <begin position="422"/>
        <end position="432"/>
    </location>
</feature>
<dbReference type="SUPFAM" id="SSF50729">
    <property type="entry name" value="PH domain-like"/>
    <property type="match status" value="1"/>
</dbReference>
<sequence>MADLDSSSDDPKDSVNFRKLRFYVLTASGFLHQFKSDNLSSYQIPQLSLCLRDCEICELSSADSQTYKFSLKGSKNGNSGRVHTFVFKANTYDDMINWYNDIKKFTGLLDMPENEFRDYIVALQVGNSLDGQATDVLNDESNKESKFSLVLKDDFKDDVDIVASVSSAFYEAKSFVQDGQVGDTANKEDINKECIANQNGDLNKDSSSDRKNEIFVCLNGDVVSEQGKLEKDTSTDTSVLLNASGTCANDSTNLKNEIFETSSGSSYSSTNEYACPMEIRSSSDQNSDLGKPVVDTQKNFNQRDRSCSLHPVFEPQVNNDQGSCPLSSPGLSQLPSSTIAQSKFKEDLGKAPLSNLDTADISDDKLDSEQAKSSENVGSVNGTGNIYEAPSDKVLDGAELCSRKSLVELECQSPSAVSGLEVSEKSNHKEFQESLQVLDDNDCSTKELHKSDEDIPSKNL</sequence>
<evidence type="ECO:0000259" key="2">
    <source>
        <dbReference type="PROSITE" id="PS50003"/>
    </source>
</evidence>
<name>A0A899G0C4_9ASCO</name>
<dbReference type="PROSITE" id="PS50003">
    <property type="entry name" value="PH_DOMAIN"/>
    <property type="match status" value="1"/>
</dbReference>
<feature type="region of interest" description="Disordered" evidence="1">
    <location>
        <begin position="351"/>
        <end position="388"/>
    </location>
</feature>
<reference evidence="3" key="1">
    <citation type="submission" date="2020-06" db="EMBL/GenBank/DDBJ databases">
        <title>Genomes of multiple members of Pneumocystis genus reveal paths to human pathogen Pneumocystis jirovecii.</title>
        <authorList>
            <person name="Cisse O.H."/>
            <person name="Ma L."/>
            <person name="Dekker J."/>
            <person name="Khil P."/>
            <person name="Jo J."/>
            <person name="Brenchley J."/>
            <person name="Blair R."/>
            <person name="Pahar B."/>
            <person name="Chabe M."/>
            <person name="Van Rompay K.A."/>
            <person name="Keesler R."/>
            <person name="Sukura A."/>
            <person name="Hirsch V."/>
            <person name="Kutty G."/>
            <person name="Liu Y."/>
            <person name="Peng L."/>
            <person name="Chen J."/>
            <person name="Song J."/>
            <person name="Weissenbacher-Lang C."/>
            <person name="Xu J."/>
            <person name="Upham N.S."/>
            <person name="Stajich J.E."/>
            <person name="Cuomo C.A."/>
            <person name="Cushion M.T."/>
            <person name="Kovacs J.A."/>
        </authorList>
    </citation>
    <scope>NUCLEOTIDE SEQUENCE</scope>
    <source>
        <strain evidence="3">2A</strain>
    </source>
</reference>
<proteinExistence type="predicted"/>
<feature type="region of interest" description="Disordered" evidence="1">
    <location>
        <begin position="416"/>
        <end position="460"/>
    </location>
</feature>
<dbReference type="OrthoDB" id="5598057at2759"/>
<feature type="domain" description="PH" evidence="2">
    <location>
        <begin position="1"/>
        <end position="107"/>
    </location>
</feature>
<feature type="compositionally biased region" description="Basic and acidic residues" evidence="1">
    <location>
        <begin position="362"/>
        <end position="372"/>
    </location>
</feature>